<evidence type="ECO:0000313" key="1">
    <source>
        <dbReference type="EMBL" id="ADE87288.1"/>
    </source>
</evidence>
<protein>
    <submittedName>
        <fullName evidence="1">Uncharacterized protein</fullName>
    </submittedName>
</protein>
<dbReference type="AlphaFoldDB" id="D5AVF3"/>
<dbReference type="Gene3D" id="3.30.2310.20">
    <property type="entry name" value="RelE-like"/>
    <property type="match status" value="1"/>
</dbReference>
<gene>
    <name evidence="1" type="ordered locus">RCAP_rcp00030</name>
</gene>
<organism evidence="1 2">
    <name type="scientific">Rhodobacter capsulatus (strain ATCC BAA-309 / NBRC 16581 / SB1003)</name>
    <dbReference type="NCBI Taxonomy" id="272942"/>
    <lineage>
        <taxon>Bacteria</taxon>
        <taxon>Pseudomonadati</taxon>
        <taxon>Pseudomonadota</taxon>
        <taxon>Alphaproteobacteria</taxon>
        <taxon>Rhodobacterales</taxon>
        <taxon>Rhodobacter group</taxon>
        <taxon>Rhodobacter</taxon>
    </lineage>
</organism>
<dbReference type="EMBL" id="CP001313">
    <property type="protein sequence ID" value="ADE87288.1"/>
    <property type="molecule type" value="Genomic_DNA"/>
</dbReference>
<dbReference type="Proteomes" id="UP000002361">
    <property type="component" value="Plasmid pRCB133"/>
</dbReference>
<keyword evidence="1" id="KW-0614">Plasmid</keyword>
<sequence length="101" mass="10948">MLDFGRNVAQSYIMKQISTTKAAIKALRRMPSTTAALIRAKIEAYAQDPSAQANNVKPLKGREGIRLRVGDPRVIMDDQGNVLVLLDIGPRGGVCDGKGLR</sequence>
<accession>D5AVF3</accession>
<evidence type="ECO:0000313" key="2">
    <source>
        <dbReference type="Proteomes" id="UP000002361"/>
    </source>
</evidence>
<proteinExistence type="predicted"/>
<keyword evidence="2" id="KW-1185">Reference proteome</keyword>
<dbReference type="KEGG" id="rcp:RCAP_rcp00030"/>
<name>D5AVF3_RHOCB</name>
<dbReference type="HOGENOM" id="CLU_155761_6_1_5"/>
<reference key="1">
    <citation type="submission" date="2008-12" db="EMBL/GenBank/DDBJ databases">
        <title>Complete genome sequence of Rhodobacter capsulatus SB1003.</title>
        <authorList>
            <person name="Strnad H."/>
            <person name="Lapidus A."/>
            <person name="Vlcek C."/>
            <person name="Ulbrich P."/>
            <person name="Paces J."/>
            <person name="Maltsev N."/>
            <person name="Kumar V."/>
            <person name="Kogan Y."/>
            <person name="Milgram A."/>
            <person name="Rebrekov D."/>
            <person name="Mazur M."/>
            <person name="Cox R."/>
            <person name="Kyrpides N."/>
            <person name="Kolar M."/>
            <person name="Sachova J."/>
            <person name="Ridl J."/>
            <person name="Ivanova N."/>
            <person name="Kapatral V."/>
            <person name="Los T."/>
            <person name="Lykidis A."/>
            <person name="Mikhailova N."/>
            <person name="Reznik G."/>
            <person name="Vasieva O."/>
            <person name="Fonstein M."/>
            <person name="Paces V."/>
            <person name="Haselkorn R."/>
        </authorList>
    </citation>
    <scope>NUCLEOTIDE SEQUENCE</scope>
    <source>
        <strain>SB1003</strain>
    </source>
</reference>
<dbReference type="SUPFAM" id="SSF143011">
    <property type="entry name" value="RelE-like"/>
    <property type="match status" value="1"/>
</dbReference>
<reference evidence="1 2" key="2">
    <citation type="journal article" date="2010" name="J. Bacteriol.">
        <title>Complete genome sequence of the photosynthetic purple nonsulfur bacterium Rhodobacter capsulatus SB 1003.</title>
        <authorList>
            <person name="Strnad H."/>
            <person name="Lapidus A."/>
            <person name="Paces J."/>
            <person name="Ulbrich P."/>
            <person name="Vlcek C."/>
            <person name="Paces V."/>
            <person name="Haselkorn R."/>
        </authorList>
    </citation>
    <scope>NUCLEOTIDE SEQUENCE [LARGE SCALE GENOMIC DNA]</scope>
    <source>
        <strain evidence="2">ATCC BAA-309 / NBRC 16581 / SB1003</strain>
        <plasmid evidence="1 2">pRCB133</plasmid>
    </source>
</reference>
<geneLocation type="plasmid" evidence="1 2">
    <name>pRCB133</name>
</geneLocation>
<dbReference type="InterPro" id="IPR035093">
    <property type="entry name" value="RelE/ParE_toxin_dom_sf"/>
</dbReference>